<reference evidence="11 12" key="1">
    <citation type="journal article" date="2014" name="BMC Genomics">
        <title>Adaptive genomic structural variation in the grape powdery mildew pathogen, Erysiphe necator.</title>
        <authorList>
            <person name="Jones L."/>
            <person name="Riaz S."/>
            <person name="Morales-Cruz A."/>
            <person name="Amrine K.C."/>
            <person name="McGuire B."/>
            <person name="Gubler W.D."/>
            <person name="Walker M.A."/>
            <person name="Cantu D."/>
        </authorList>
    </citation>
    <scope>NUCLEOTIDE SEQUENCE [LARGE SCALE GENOMIC DNA]</scope>
    <source>
        <strain evidence="12">c</strain>
    </source>
</reference>
<protein>
    <recommendedName>
        <fullName evidence="3 9">Gluconokinase</fullName>
        <ecNumber evidence="3 9">2.7.1.12</ecNumber>
    </recommendedName>
</protein>
<dbReference type="HOGENOM" id="CLU_077168_0_0_1"/>
<dbReference type="NCBIfam" id="TIGR01313">
    <property type="entry name" value="therm_gnt_kin"/>
    <property type="match status" value="1"/>
</dbReference>
<proteinExistence type="inferred from homology"/>
<keyword evidence="6 9" id="KW-0418">Kinase</keyword>
<keyword evidence="5 9" id="KW-0547">Nucleotide-binding</keyword>
<dbReference type="AlphaFoldDB" id="A0A0B1PBZ1"/>
<dbReference type="GO" id="GO:0005737">
    <property type="term" value="C:cytoplasm"/>
    <property type="evidence" value="ECO:0007669"/>
    <property type="project" value="TreeGrafter"/>
</dbReference>
<keyword evidence="12" id="KW-1185">Reference proteome</keyword>
<comment type="caution">
    <text evidence="11">The sequence shown here is derived from an EMBL/GenBank/DDBJ whole genome shotgun (WGS) entry which is preliminary data.</text>
</comment>
<evidence type="ECO:0000313" key="12">
    <source>
        <dbReference type="Proteomes" id="UP000030854"/>
    </source>
</evidence>
<dbReference type="InterPro" id="IPR006001">
    <property type="entry name" value="Therm_gnt_kin"/>
</dbReference>
<dbReference type="GO" id="GO:0005975">
    <property type="term" value="P:carbohydrate metabolic process"/>
    <property type="evidence" value="ECO:0007669"/>
    <property type="project" value="InterPro"/>
</dbReference>
<keyword evidence="7 9" id="KW-0067">ATP-binding</keyword>
<dbReference type="PANTHER" id="PTHR43442:SF3">
    <property type="entry name" value="GLUCONOKINASE-RELATED"/>
    <property type="match status" value="1"/>
</dbReference>
<dbReference type="EMBL" id="JNVN01000648">
    <property type="protein sequence ID" value="KHJ34840.1"/>
    <property type="molecule type" value="Genomic_DNA"/>
</dbReference>
<dbReference type="PANTHER" id="PTHR43442">
    <property type="entry name" value="GLUCONOKINASE-RELATED"/>
    <property type="match status" value="1"/>
</dbReference>
<dbReference type="GO" id="GO:0046316">
    <property type="term" value="F:gluconokinase activity"/>
    <property type="evidence" value="ECO:0007669"/>
    <property type="project" value="UniProtKB-EC"/>
</dbReference>
<dbReference type="EC" id="2.7.1.12" evidence="3 9"/>
<evidence type="ECO:0000256" key="1">
    <source>
        <dbReference type="ARBA" id="ARBA00004875"/>
    </source>
</evidence>
<dbReference type="UniPathway" id="UPA00792"/>
<comment type="catalytic activity">
    <reaction evidence="8 9">
        <text>D-gluconate + ATP = 6-phospho-D-gluconate + ADP + H(+)</text>
        <dbReference type="Rhea" id="RHEA:19433"/>
        <dbReference type="ChEBI" id="CHEBI:15378"/>
        <dbReference type="ChEBI" id="CHEBI:18391"/>
        <dbReference type="ChEBI" id="CHEBI:30616"/>
        <dbReference type="ChEBI" id="CHEBI:58759"/>
        <dbReference type="ChEBI" id="CHEBI:456216"/>
        <dbReference type="EC" id="2.7.1.12"/>
    </reaction>
</comment>
<gene>
    <name evidence="11" type="ORF">EV44_g3090</name>
</gene>
<evidence type="ECO:0000256" key="6">
    <source>
        <dbReference type="ARBA" id="ARBA00022777"/>
    </source>
</evidence>
<evidence type="ECO:0000313" key="11">
    <source>
        <dbReference type="EMBL" id="KHJ34840.1"/>
    </source>
</evidence>
<evidence type="ECO:0000256" key="4">
    <source>
        <dbReference type="ARBA" id="ARBA00022679"/>
    </source>
</evidence>
<evidence type="ECO:0000256" key="2">
    <source>
        <dbReference type="ARBA" id="ARBA00008420"/>
    </source>
</evidence>
<comment type="pathway">
    <text evidence="1 9">Carbohydrate acid metabolism; D-gluconate degradation.</text>
</comment>
<evidence type="ECO:0000256" key="10">
    <source>
        <dbReference type="SAM" id="MobiDB-lite"/>
    </source>
</evidence>
<dbReference type="CDD" id="cd02021">
    <property type="entry name" value="GntK"/>
    <property type="match status" value="1"/>
</dbReference>
<accession>A0A0B1PBZ1</accession>
<dbReference type="GO" id="GO:0005524">
    <property type="term" value="F:ATP binding"/>
    <property type="evidence" value="ECO:0007669"/>
    <property type="project" value="UniProtKB-KW"/>
</dbReference>
<sequence>MAQSATPHPRSSTPPLTPLDQAPEVCNELSSMRDEPKHIWLLTGPAGCGKSTLGKYLANVLGVPFIEGDEFHPKINVEKMSQGIPLTDADRWDWLVSLRQASLDRLVAGHHGVVLTCSALKRKYRDVIRVAPYYFHKIRIHFFYLDAPESVLLARVKARKSHFMGANMVHSQFTILEPPDEDEKDVSRLDVGRPLEQVQEELLSSVLNSNPYLVRKKKSNKPLGF</sequence>
<dbReference type="Pfam" id="PF13671">
    <property type="entry name" value="AAA_33"/>
    <property type="match status" value="1"/>
</dbReference>
<evidence type="ECO:0000256" key="7">
    <source>
        <dbReference type="ARBA" id="ARBA00022840"/>
    </source>
</evidence>
<dbReference type="Proteomes" id="UP000030854">
    <property type="component" value="Unassembled WGS sequence"/>
</dbReference>
<dbReference type="InterPro" id="IPR027417">
    <property type="entry name" value="P-loop_NTPase"/>
</dbReference>
<comment type="similarity">
    <text evidence="2 9">Belongs to the gluconokinase GntK/GntV family.</text>
</comment>
<name>A0A0B1PBZ1_UNCNE</name>
<dbReference type="Gene3D" id="3.40.50.300">
    <property type="entry name" value="P-loop containing nucleotide triphosphate hydrolases"/>
    <property type="match status" value="1"/>
</dbReference>
<dbReference type="OrthoDB" id="275177at2759"/>
<dbReference type="FunFam" id="3.40.50.300:FF:001607">
    <property type="entry name" value="Gluconokinase"/>
    <property type="match status" value="1"/>
</dbReference>
<feature type="compositionally biased region" description="Polar residues" evidence="10">
    <location>
        <begin position="1"/>
        <end position="14"/>
    </location>
</feature>
<dbReference type="GO" id="GO:0009051">
    <property type="term" value="P:pentose-phosphate shunt, oxidative branch"/>
    <property type="evidence" value="ECO:0007669"/>
    <property type="project" value="EnsemblFungi"/>
</dbReference>
<evidence type="ECO:0000256" key="8">
    <source>
        <dbReference type="ARBA" id="ARBA00048090"/>
    </source>
</evidence>
<evidence type="ECO:0000256" key="9">
    <source>
        <dbReference type="RuleBase" id="RU363066"/>
    </source>
</evidence>
<dbReference type="STRING" id="52586.A0A0B1PBZ1"/>
<feature type="region of interest" description="Disordered" evidence="10">
    <location>
        <begin position="1"/>
        <end position="22"/>
    </location>
</feature>
<dbReference type="SUPFAM" id="SSF52540">
    <property type="entry name" value="P-loop containing nucleoside triphosphate hydrolases"/>
    <property type="match status" value="1"/>
</dbReference>
<evidence type="ECO:0000256" key="3">
    <source>
        <dbReference type="ARBA" id="ARBA00012054"/>
    </source>
</evidence>
<organism evidence="11 12">
    <name type="scientific">Uncinula necator</name>
    <name type="common">Grape powdery mildew</name>
    <dbReference type="NCBI Taxonomy" id="52586"/>
    <lineage>
        <taxon>Eukaryota</taxon>
        <taxon>Fungi</taxon>
        <taxon>Dikarya</taxon>
        <taxon>Ascomycota</taxon>
        <taxon>Pezizomycotina</taxon>
        <taxon>Leotiomycetes</taxon>
        <taxon>Erysiphales</taxon>
        <taxon>Erysiphaceae</taxon>
        <taxon>Erysiphe</taxon>
    </lineage>
</organism>
<keyword evidence="4 9" id="KW-0808">Transferase</keyword>
<evidence type="ECO:0000256" key="5">
    <source>
        <dbReference type="ARBA" id="ARBA00022741"/>
    </source>
</evidence>
<dbReference type="OMA" id="HFIYLRA"/>